<dbReference type="EMBL" id="CP026927">
    <property type="protein sequence ID" value="AVH45396.1"/>
    <property type="molecule type" value="Genomic_DNA"/>
</dbReference>
<dbReference type="RefSeq" id="WP_104680421.1">
    <property type="nucleotide sequence ID" value="NZ_CP026927.1"/>
</dbReference>
<protein>
    <recommendedName>
        <fullName evidence="3">D-isomer specific 2-hydroxyacid dehydrogenase NAD-binding domain-containing protein</fullName>
    </recommendedName>
</protein>
<gene>
    <name evidence="4" type="ORF">At1D1609_53640</name>
</gene>
<dbReference type="AlphaFoldDB" id="A0A2L2LM68"/>
<dbReference type="PANTHER" id="PTHR43333">
    <property type="entry name" value="2-HACID_DH_C DOMAIN-CONTAINING PROTEIN"/>
    <property type="match status" value="1"/>
</dbReference>
<dbReference type="SUPFAM" id="SSF51735">
    <property type="entry name" value="NAD(P)-binding Rossmann-fold domains"/>
    <property type="match status" value="1"/>
</dbReference>
<keyword evidence="1" id="KW-0560">Oxidoreductase</keyword>
<evidence type="ECO:0000313" key="5">
    <source>
        <dbReference type="Proteomes" id="UP000237717"/>
    </source>
</evidence>
<reference evidence="4 5" key="1">
    <citation type="submission" date="2018-02" db="EMBL/GenBank/DDBJ databases">
        <title>Complete genome sequence of Agrobacterium tumefaciens 1D1609.</title>
        <authorList>
            <person name="Cho S.-T."/>
            <person name="Haryono M."/>
            <person name="Chang H.-H."/>
            <person name="Santos M.N."/>
            <person name="Lai E.-M."/>
            <person name="Kuo C.-H."/>
        </authorList>
    </citation>
    <scope>NUCLEOTIDE SEQUENCE [LARGE SCALE GENOMIC DNA]</scope>
    <source>
        <strain evidence="4 5">1D1609</strain>
        <plasmid evidence="5">Plasmid pat1d1609a</plasmid>
    </source>
</reference>
<keyword evidence="4" id="KW-0614">Plasmid</keyword>
<evidence type="ECO:0000256" key="1">
    <source>
        <dbReference type="ARBA" id="ARBA00023002"/>
    </source>
</evidence>
<evidence type="ECO:0000259" key="3">
    <source>
        <dbReference type="Pfam" id="PF02826"/>
    </source>
</evidence>
<dbReference type="InterPro" id="IPR006140">
    <property type="entry name" value="D-isomer_DH_NAD-bd"/>
</dbReference>
<organism evidence="4 5">
    <name type="scientific">Agrobacterium tumefaciens</name>
    <dbReference type="NCBI Taxonomy" id="358"/>
    <lineage>
        <taxon>Bacteria</taxon>
        <taxon>Pseudomonadati</taxon>
        <taxon>Pseudomonadota</taxon>
        <taxon>Alphaproteobacteria</taxon>
        <taxon>Hyphomicrobiales</taxon>
        <taxon>Rhizobiaceae</taxon>
        <taxon>Rhizobium/Agrobacterium group</taxon>
        <taxon>Agrobacterium</taxon>
        <taxon>Agrobacterium tumefaciens complex</taxon>
    </lineage>
</organism>
<dbReference type="Gene3D" id="3.40.50.720">
    <property type="entry name" value="NAD(P)-binding Rossmann-like Domain"/>
    <property type="match status" value="2"/>
</dbReference>
<evidence type="ECO:0000256" key="2">
    <source>
        <dbReference type="ARBA" id="ARBA00023027"/>
    </source>
</evidence>
<dbReference type="InterPro" id="IPR036291">
    <property type="entry name" value="NAD(P)-bd_dom_sf"/>
</dbReference>
<feature type="domain" description="D-isomer specific 2-hydroxyacid dehydrogenase NAD-binding" evidence="3">
    <location>
        <begin position="102"/>
        <end position="274"/>
    </location>
</feature>
<keyword evidence="2" id="KW-0520">NAD</keyword>
<dbReference type="Pfam" id="PF02826">
    <property type="entry name" value="2-Hacid_dh_C"/>
    <property type="match status" value="1"/>
</dbReference>
<evidence type="ECO:0000313" key="4">
    <source>
        <dbReference type="EMBL" id="AVH45396.1"/>
    </source>
</evidence>
<sequence length="308" mass="33502">MNIACYGEEAAWCAGKLQSQFTEHEWRLWDETNIHDDSAECLVGIAPLITAEMISRMPRLKWIHALTTGVDNLIAMGNLPSDVIVTNTSGIHGPQMSELAILLMLSLPRQFPRILANQTDAHWDRIPQPLLSGKTVCIVGVGAVADALAPRCAAFGMTIIGVSDRHTELEGFARIYPPEQLEDAVGGADFVVVLTPYTPSTHHIISDAVLSAMPSHAYLVNIARGGCVDETALLSHLRSGSIAGAALDVFSVEPLPREHPLWTEPNVIVTPHIGGMSDIYAEQALPVFERHLITLRTNELSVLPNMRS</sequence>
<accession>A0A2L2LM68</accession>
<dbReference type="PANTHER" id="PTHR43333:SF1">
    <property type="entry name" value="D-ISOMER SPECIFIC 2-HYDROXYACID DEHYDROGENASE NAD-BINDING DOMAIN-CONTAINING PROTEIN"/>
    <property type="match status" value="1"/>
</dbReference>
<dbReference type="GO" id="GO:0051287">
    <property type="term" value="F:NAD binding"/>
    <property type="evidence" value="ECO:0007669"/>
    <property type="project" value="InterPro"/>
</dbReference>
<dbReference type="SUPFAM" id="SSF52283">
    <property type="entry name" value="Formate/glycerate dehydrogenase catalytic domain-like"/>
    <property type="match status" value="1"/>
</dbReference>
<dbReference type="CDD" id="cd05300">
    <property type="entry name" value="2-Hacid_dh_1"/>
    <property type="match status" value="1"/>
</dbReference>
<proteinExistence type="predicted"/>
<geneLocation type="plasmid" evidence="5">
    <name>pat1d1609a</name>
</geneLocation>
<dbReference type="GO" id="GO:0016491">
    <property type="term" value="F:oxidoreductase activity"/>
    <property type="evidence" value="ECO:0007669"/>
    <property type="project" value="UniProtKB-KW"/>
</dbReference>
<name>A0A2L2LM68_AGRTU</name>
<dbReference type="Proteomes" id="UP000237717">
    <property type="component" value="Plasmid pAt1D1609a"/>
</dbReference>